<dbReference type="InterPro" id="IPR035959">
    <property type="entry name" value="RutC-like_sf"/>
</dbReference>
<name>A0A841TIV7_9BACL</name>
<dbReference type="PANTHER" id="PTHR11803:SF39">
    <property type="entry name" value="2-IMINOBUTANOATE_2-IMINOPROPANOATE DEAMINASE"/>
    <property type="match status" value="1"/>
</dbReference>
<dbReference type="Gene3D" id="3.30.1330.40">
    <property type="entry name" value="RutC-like"/>
    <property type="match status" value="1"/>
</dbReference>
<dbReference type="InterPro" id="IPR006175">
    <property type="entry name" value="YjgF/YER057c/UK114"/>
</dbReference>
<dbReference type="NCBIfam" id="TIGR00004">
    <property type="entry name" value="Rid family detoxifying hydrolase"/>
    <property type="match status" value="1"/>
</dbReference>
<organism evidence="2 3">
    <name type="scientific">Cohnella lubricantis</name>
    <dbReference type="NCBI Taxonomy" id="2163172"/>
    <lineage>
        <taxon>Bacteria</taxon>
        <taxon>Bacillati</taxon>
        <taxon>Bacillota</taxon>
        <taxon>Bacilli</taxon>
        <taxon>Bacillales</taxon>
        <taxon>Paenibacillaceae</taxon>
        <taxon>Cohnella</taxon>
    </lineage>
</organism>
<dbReference type="InterPro" id="IPR006056">
    <property type="entry name" value="RidA"/>
</dbReference>
<dbReference type="RefSeq" id="WP_185180417.1">
    <property type="nucleotide sequence ID" value="NZ_CBCSEP010000022.1"/>
</dbReference>
<protein>
    <submittedName>
        <fullName evidence="2">RidA family protein</fullName>
    </submittedName>
</protein>
<dbReference type="SUPFAM" id="SSF55298">
    <property type="entry name" value="YjgF-like"/>
    <property type="match status" value="1"/>
</dbReference>
<reference evidence="2 3" key="1">
    <citation type="submission" date="2020-08" db="EMBL/GenBank/DDBJ databases">
        <title>Cohnella phylogeny.</title>
        <authorList>
            <person name="Dunlap C."/>
        </authorList>
    </citation>
    <scope>NUCLEOTIDE SEQUENCE [LARGE SCALE GENOMIC DNA]</scope>
    <source>
        <strain evidence="2 3">DSM 103658</strain>
    </source>
</reference>
<dbReference type="PROSITE" id="PS01094">
    <property type="entry name" value="UPF0076"/>
    <property type="match status" value="1"/>
</dbReference>
<dbReference type="Proteomes" id="UP000574133">
    <property type="component" value="Unassembled WGS sequence"/>
</dbReference>
<dbReference type="CDD" id="cd00448">
    <property type="entry name" value="YjgF_YER057c_UK114_family"/>
    <property type="match status" value="1"/>
</dbReference>
<dbReference type="Pfam" id="PF01042">
    <property type="entry name" value="Ribonuc_L-PSP"/>
    <property type="match status" value="1"/>
</dbReference>
<comment type="similarity">
    <text evidence="1">Belongs to the RutC family.</text>
</comment>
<dbReference type="AlphaFoldDB" id="A0A841TIV7"/>
<gene>
    <name evidence="2" type="ORF">H4Q31_17815</name>
</gene>
<dbReference type="GO" id="GO:0005829">
    <property type="term" value="C:cytosol"/>
    <property type="evidence" value="ECO:0007669"/>
    <property type="project" value="TreeGrafter"/>
</dbReference>
<accession>A0A841TIV7</accession>
<dbReference type="EMBL" id="JACJVN010000072">
    <property type="protein sequence ID" value="MBB6679150.1"/>
    <property type="molecule type" value="Genomic_DNA"/>
</dbReference>
<sequence length="132" mass="13866">MSLSIVSTTEAPAAIGPYAQAVRFGDFLFTSGQIPLTPEGQLVPGGIEEQAHQVLRNLKAVLAAAGGDFSDAVKTTCFLKDMNDFAAFNAVYSSYFGAHAPARSAVEVARLPKDVLVEIELIAAIPVARASK</sequence>
<dbReference type="GO" id="GO:0019239">
    <property type="term" value="F:deaminase activity"/>
    <property type="evidence" value="ECO:0007669"/>
    <property type="project" value="TreeGrafter"/>
</dbReference>
<evidence type="ECO:0000313" key="3">
    <source>
        <dbReference type="Proteomes" id="UP000574133"/>
    </source>
</evidence>
<keyword evidence="3" id="KW-1185">Reference proteome</keyword>
<comment type="caution">
    <text evidence="2">The sequence shown here is derived from an EMBL/GenBank/DDBJ whole genome shotgun (WGS) entry which is preliminary data.</text>
</comment>
<dbReference type="InterPro" id="IPR019897">
    <property type="entry name" value="RidA_CS"/>
</dbReference>
<proteinExistence type="inferred from homology"/>
<evidence type="ECO:0000256" key="1">
    <source>
        <dbReference type="ARBA" id="ARBA00010552"/>
    </source>
</evidence>
<evidence type="ECO:0000313" key="2">
    <source>
        <dbReference type="EMBL" id="MBB6679150.1"/>
    </source>
</evidence>
<dbReference type="FunFam" id="3.30.1330.40:FF:000001">
    <property type="entry name" value="L-PSP family endoribonuclease"/>
    <property type="match status" value="1"/>
</dbReference>
<dbReference type="PANTHER" id="PTHR11803">
    <property type="entry name" value="2-IMINOBUTANOATE/2-IMINOPROPANOATE DEAMINASE RIDA"/>
    <property type="match status" value="1"/>
</dbReference>